<dbReference type="EMBL" id="AZNH01000040">
    <property type="protein sequence ID" value="KID84567.1"/>
    <property type="molecule type" value="Genomic_DNA"/>
</dbReference>
<dbReference type="AlphaFoldDB" id="A0A0B4GY08"/>
<accession>A0A0B4GY08</accession>
<keyword evidence="4" id="KW-1185">Reference proteome</keyword>
<name>A0A0B4GY08_METGA</name>
<keyword evidence="2" id="KW-1133">Transmembrane helix</keyword>
<evidence type="ECO:0000256" key="2">
    <source>
        <dbReference type="SAM" id="Phobius"/>
    </source>
</evidence>
<proteinExistence type="predicted"/>
<evidence type="ECO:0000313" key="4">
    <source>
        <dbReference type="Proteomes" id="UP000031192"/>
    </source>
</evidence>
<organism evidence="3 4">
    <name type="scientific">Metarhizium guizhouense (strain ARSEF 977)</name>
    <dbReference type="NCBI Taxonomy" id="1276136"/>
    <lineage>
        <taxon>Eukaryota</taxon>
        <taxon>Fungi</taxon>
        <taxon>Dikarya</taxon>
        <taxon>Ascomycota</taxon>
        <taxon>Pezizomycotina</taxon>
        <taxon>Sordariomycetes</taxon>
        <taxon>Hypocreomycetidae</taxon>
        <taxon>Hypocreales</taxon>
        <taxon>Clavicipitaceae</taxon>
        <taxon>Metarhizium</taxon>
    </lineage>
</organism>
<feature type="compositionally biased region" description="Polar residues" evidence="1">
    <location>
        <begin position="104"/>
        <end position="123"/>
    </location>
</feature>
<evidence type="ECO:0000313" key="3">
    <source>
        <dbReference type="EMBL" id="KID84567.1"/>
    </source>
</evidence>
<feature type="region of interest" description="Disordered" evidence="1">
    <location>
        <begin position="70"/>
        <end position="160"/>
    </location>
</feature>
<reference evidence="3 4" key="1">
    <citation type="journal article" date="2014" name="Proc. Natl. Acad. Sci. U.S.A.">
        <title>Trajectory and genomic determinants of fungal-pathogen speciation and host adaptation.</title>
        <authorList>
            <person name="Hu X."/>
            <person name="Xiao G."/>
            <person name="Zheng P."/>
            <person name="Shang Y."/>
            <person name="Su Y."/>
            <person name="Zhang X."/>
            <person name="Liu X."/>
            <person name="Zhan S."/>
            <person name="St Leger R.J."/>
            <person name="Wang C."/>
        </authorList>
    </citation>
    <scope>NUCLEOTIDE SEQUENCE [LARGE SCALE GENOMIC DNA]</scope>
    <source>
        <strain evidence="3 4">ARSEF 977</strain>
    </source>
</reference>
<protein>
    <submittedName>
        <fullName evidence="3">Uncharacterized protein</fullName>
    </submittedName>
</protein>
<sequence>MWPFQRNVHRLSDHYWAVNVNYNNFRDKFHVDDFHDDDAAASASTVATHATALALIGLAGFFLVRQKKKKASGPVQQPFVSQYYPPHMDRASQGGDPDYDQTHRSSAAKSPMNFATGSTSPEYQPQPVFEGTNKSMTSAPGYASGYNVGQPVEMQGQQSL</sequence>
<keyword evidence="2" id="KW-0472">Membrane</keyword>
<keyword evidence="2" id="KW-0812">Transmembrane</keyword>
<dbReference type="Proteomes" id="UP000031192">
    <property type="component" value="Unassembled WGS sequence"/>
</dbReference>
<gene>
    <name evidence="3" type="ORF">MGU_08231</name>
</gene>
<feature type="transmembrane region" description="Helical" evidence="2">
    <location>
        <begin position="46"/>
        <end position="64"/>
    </location>
</feature>
<dbReference type="HOGENOM" id="CLU_1652565_0_0_1"/>
<comment type="caution">
    <text evidence="3">The sequence shown here is derived from an EMBL/GenBank/DDBJ whole genome shotgun (WGS) entry which is preliminary data.</text>
</comment>
<evidence type="ECO:0000256" key="1">
    <source>
        <dbReference type="SAM" id="MobiDB-lite"/>
    </source>
</evidence>